<evidence type="ECO:0000259" key="2">
    <source>
        <dbReference type="Pfam" id="PF18962"/>
    </source>
</evidence>
<keyword evidence="1" id="KW-0732">Signal</keyword>
<dbReference type="NCBIfam" id="TIGR04183">
    <property type="entry name" value="Por_Secre_tail"/>
    <property type="match status" value="1"/>
</dbReference>
<feature type="domain" description="Secretion system C-terminal sorting" evidence="2">
    <location>
        <begin position="120"/>
        <end position="191"/>
    </location>
</feature>
<proteinExistence type="predicted"/>
<accession>A0A552V021</accession>
<dbReference type="AlphaFoldDB" id="A0A552V021"/>
<dbReference type="OrthoDB" id="1401747at2"/>
<dbReference type="InterPro" id="IPR026444">
    <property type="entry name" value="Secre_tail"/>
</dbReference>
<keyword evidence="4" id="KW-1185">Reference proteome</keyword>
<dbReference type="EMBL" id="VJVZ01000007">
    <property type="protein sequence ID" value="TRW23828.1"/>
    <property type="molecule type" value="Genomic_DNA"/>
</dbReference>
<evidence type="ECO:0000256" key="1">
    <source>
        <dbReference type="ARBA" id="ARBA00022729"/>
    </source>
</evidence>
<evidence type="ECO:0000313" key="4">
    <source>
        <dbReference type="Proteomes" id="UP000320643"/>
    </source>
</evidence>
<comment type="caution">
    <text evidence="3">The sequence shown here is derived from an EMBL/GenBank/DDBJ whole genome shotgun (WGS) entry which is preliminary data.</text>
</comment>
<dbReference type="Proteomes" id="UP000320643">
    <property type="component" value="Unassembled WGS sequence"/>
</dbReference>
<organism evidence="3 4">
    <name type="scientific">Flavobacterium zepuense</name>
    <dbReference type="NCBI Taxonomy" id="2593302"/>
    <lineage>
        <taxon>Bacteria</taxon>
        <taxon>Pseudomonadati</taxon>
        <taxon>Bacteroidota</taxon>
        <taxon>Flavobacteriia</taxon>
        <taxon>Flavobacteriales</taxon>
        <taxon>Flavobacteriaceae</taxon>
        <taxon>Flavobacterium</taxon>
    </lineage>
</organism>
<protein>
    <submittedName>
        <fullName evidence="3">T9SS type A sorting domain-containing protein</fullName>
    </submittedName>
</protein>
<sequence length="193" mass="21036">MYMYSYYYDADAATYTIVSVVYFNYDGVIYTYDYANSESVEIGSFTDNETYTITTRFNESGTIAYYINGELATTIEAANGTTANLLVYTIDDWDSSYFIDNVAYNGTLGVKTSLMSSLSVYPNPAKDVVTIANSDSALINSVQVADINGRVVKTANFSGLANVQVNVADLANGVYMMTVASDKGTSTQKIVKN</sequence>
<dbReference type="Pfam" id="PF18962">
    <property type="entry name" value="Por_Secre_tail"/>
    <property type="match status" value="1"/>
</dbReference>
<gene>
    <name evidence="3" type="ORF">FMM05_11740</name>
</gene>
<name>A0A552V021_9FLAO</name>
<evidence type="ECO:0000313" key="3">
    <source>
        <dbReference type="EMBL" id="TRW23828.1"/>
    </source>
</evidence>
<reference evidence="3 4" key="1">
    <citation type="submission" date="2019-07" db="EMBL/GenBank/DDBJ databases">
        <title>Flavobacterium sp. nov., isolated from glacier ice.</title>
        <authorList>
            <person name="Liu Q."/>
            <person name="Xin Y.-H."/>
        </authorList>
    </citation>
    <scope>NUCLEOTIDE SEQUENCE [LARGE SCALE GENOMIC DNA]</scope>
    <source>
        <strain evidence="3 4">ZT4R6</strain>
    </source>
</reference>